<evidence type="ECO:0000256" key="7">
    <source>
        <dbReference type="RuleBase" id="RU363032"/>
    </source>
</evidence>
<evidence type="ECO:0000256" key="5">
    <source>
        <dbReference type="ARBA" id="ARBA00022989"/>
    </source>
</evidence>
<name>A0A2A9CRT9_9ACTN</name>
<keyword evidence="3" id="KW-1003">Cell membrane</keyword>
<dbReference type="PANTHER" id="PTHR30151:SF20">
    <property type="entry name" value="ABC TRANSPORTER PERMEASE PROTEIN HI_0355-RELATED"/>
    <property type="match status" value="1"/>
</dbReference>
<comment type="caution">
    <text evidence="9">The sequence shown here is derived from an EMBL/GenBank/DDBJ whole genome shotgun (WGS) entry which is preliminary data.</text>
</comment>
<dbReference type="GO" id="GO:0005886">
    <property type="term" value="C:plasma membrane"/>
    <property type="evidence" value="ECO:0007669"/>
    <property type="project" value="UniProtKB-SubCell"/>
</dbReference>
<dbReference type="AlphaFoldDB" id="A0A2A9CRT9"/>
<keyword evidence="10" id="KW-1185">Reference proteome</keyword>
<dbReference type="OrthoDB" id="9801163at2"/>
<dbReference type="Gene3D" id="1.10.3720.10">
    <property type="entry name" value="MetI-like"/>
    <property type="match status" value="1"/>
</dbReference>
<evidence type="ECO:0000256" key="2">
    <source>
        <dbReference type="ARBA" id="ARBA00022448"/>
    </source>
</evidence>
<protein>
    <submittedName>
        <fullName evidence="9">NitT/TauT family transport system permease protein</fullName>
    </submittedName>
</protein>
<evidence type="ECO:0000313" key="10">
    <source>
        <dbReference type="Proteomes" id="UP000226079"/>
    </source>
</evidence>
<dbReference type="InterPro" id="IPR000515">
    <property type="entry name" value="MetI-like"/>
</dbReference>
<dbReference type="EMBL" id="PDJC01000001">
    <property type="protein sequence ID" value="PFG17088.1"/>
    <property type="molecule type" value="Genomic_DNA"/>
</dbReference>
<sequence>MKREIAAPVALGGLLIVGWLVTAGVKASPLLPGPGAVFSRLAGFLVDPTYWGYLGTTVLEAFGGALLGTAVALPMAALIHRSRWAAAAINPFLGATQAIPAVAIAPLLVLWIGYGLGSVIVLCALIVFFPILISTVIGLRHVDADVVDAARMDGAGGWQLLTQVEFPMALASVLGGVRNGVTLSVTGAIVGEMVMGGSGLGTVLTVQRDFFDTAGMIATVIVLALIASAAYSLIHQWERNSRVIDSFRRS</sequence>
<evidence type="ECO:0000256" key="1">
    <source>
        <dbReference type="ARBA" id="ARBA00004651"/>
    </source>
</evidence>
<feature type="transmembrane region" description="Helical" evidence="7">
    <location>
        <begin position="119"/>
        <end position="139"/>
    </location>
</feature>
<gene>
    <name evidence="9" type="ORF">ATK74_1648</name>
</gene>
<reference evidence="9 10" key="1">
    <citation type="submission" date="2017-10" db="EMBL/GenBank/DDBJ databases">
        <title>Sequencing the genomes of 1000 actinobacteria strains.</title>
        <authorList>
            <person name="Klenk H.-P."/>
        </authorList>
    </citation>
    <scope>NUCLEOTIDE SEQUENCE [LARGE SCALE GENOMIC DNA]</scope>
    <source>
        <strain evidence="9 10">DSM 15597</strain>
    </source>
</reference>
<dbReference type="RefSeq" id="WP_098460554.1">
    <property type="nucleotide sequence ID" value="NZ_PDJC01000001.1"/>
</dbReference>
<dbReference type="PROSITE" id="PS50928">
    <property type="entry name" value="ABC_TM1"/>
    <property type="match status" value="1"/>
</dbReference>
<keyword evidence="6 7" id="KW-0472">Membrane</keyword>
<feature type="transmembrane region" description="Helical" evidence="7">
    <location>
        <begin position="214"/>
        <end position="234"/>
    </location>
</feature>
<feature type="domain" description="ABC transmembrane type-1" evidence="8">
    <location>
        <begin position="54"/>
        <end position="235"/>
    </location>
</feature>
<comment type="subcellular location">
    <subcellularLocation>
        <location evidence="1 7">Cell membrane</location>
        <topology evidence="1 7">Multi-pass membrane protein</topology>
    </subcellularLocation>
</comment>
<feature type="transmembrane region" description="Helical" evidence="7">
    <location>
        <begin position="91"/>
        <end position="113"/>
    </location>
</feature>
<comment type="similarity">
    <text evidence="7">Belongs to the binding-protein-dependent transport system permease family.</text>
</comment>
<keyword evidence="4 7" id="KW-0812">Transmembrane</keyword>
<dbReference type="Pfam" id="PF00528">
    <property type="entry name" value="BPD_transp_1"/>
    <property type="match status" value="1"/>
</dbReference>
<evidence type="ECO:0000256" key="6">
    <source>
        <dbReference type="ARBA" id="ARBA00023136"/>
    </source>
</evidence>
<dbReference type="GO" id="GO:0055085">
    <property type="term" value="P:transmembrane transport"/>
    <property type="evidence" value="ECO:0007669"/>
    <property type="project" value="InterPro"/>
</dbReference>
<accession>A0A2A9CRT9</accession>
<proteinExistence type="inferred from homology"/>
<evidence type="ECO:0000256" key="3">
    <source>
        <dbReference type="ARBA" id="ARBA00022475"/>
    </source>
</evidence>
<organism evidence="9 10">
    <name type="scientific">Propionicimonas paludicola</name>
    <dbReference type="NCBI Taxonomy" id="185243"/>
    <lineage>
        <taxon>Bacteria</taxon>
        <taxon>Bacillati</taxon>
        <taxon>Actinomycetota</taxon>
        <taxon>Actinomycetes</taxon>
        <taxon>Propionibacteriales</taxon>
        <taxon>Nocardioidaceae</taxon>
        <taxon>Propionicimonas</taxon>
    </lineage>
</organism>
<evidence type="ECO:0000259" key="8">
    <source>
        <dbReference type="PROSITE" id="PS50928"/>
    </source>
</evidence>
<dbReference type="PANTHER" id="PTHR30151">
    <property type="entry name" value="ALKANE SULFONATE ABC TRANSPORTER-RELATED, MEMBRANE SUBUNIT"/>
    <property type="match status" value="1"/>
</dbReference>
<evidence type="ECO:0000256" key="4">
    <source>
        <dbReference type="ARBA" id="ARBA00022692"/>
    </source>
</evidence>
<keyword evidence="2 7" id="KW-0813">Transport</keyword>
<evidence type="ECO:0000313" key="9">
    <source>
        <dbReference type="EMBL" id="PFG17088.1"/>
    </source>
</evidence>
<feature type="transmembrane region" description="Helical" evidence="7">
    <location>
        <begin position="51"/>
        <end position="79"/>
    </location>
</feature>
<keyword evidence="5 7" id="KW-1133">Transmembrane helix</keyword>
<dbReference type="InterPro" id="IPR035906">
    <property type="entry name" value="MetI-like_sf"/>
</dbReference>
<dbReference type="SUPFAM" id="SSF161098">
    <property type="entry name" value="MetI-like"/>
    <property type="match status" value="1"/>
</dbReference>
<dbReference type="Proteomes" id="UP000226079">
    <property type="component" value="Unassembled WGS sequence"/>
</dbReference>
<dbReference type="CDD" id="cd06261">
    <property type="entry name" value="TM_PBP2"/>
    <property type="match status" value="1"/>
</dbReference>